<evidence type="ECO:0000313" key="3">
    <source>
        <dbReference type="EMBL" id="TRM66499.1"/>
    </source>
</evidence>
<feature type="compositionally biased region" description="Low complexity" evidence="1">
    <location>
        <begin position="320"/>
        <end position="370"/>
    </location>
</feature>
<reference evidence="3 4" key="1">
    <citation type="journal article" date="2019" name="New Phytol.">
        <title>Comparative genomics reveals unique wood-decay strategies and fruiting body development in the Schizophyllaceae.</title>
        <authorList>
            <person name="Almasi E."/>
            <person name="Sahu N."/>
            <person name="Krizsan K."/>
            <person name="Balint B."/>
            <person name="Kovacs G.M."/>
            <person name="Kiss B."/>
            <person name="Cseklye J."/>
            <person name="Drula E."/>
            <person name="Henrissat B."/>
            <person name="Nagy I."/>
            <person name="Chovatia M."/>
            <person name="Adam C."/>
            <person name="LaButti K."/>
            <person name="Lipzen A."/>
            <person name="Riley R."/>
            <person name="Grigoriev I.V."/>
            <person name="Nagy L.G."/>
        </authorList>
    </citation>
    <scope>NUCLEOTIDE SEQUENCE [LARGE SCALE GENOMIC DNA]</scope>
    <source>
        <strain evidence="3 4">NL-1724</strain>
    </source>
</reference>
<organism evidence="3 4">
    <name type="scientific">Schizophyllum amplum</name>
    <dbReference type="NCBI Taxonomy" id="97359"/>
    <lineage>
        <taxon>Eukaryota</taxon>
        <taxon>Fungi</taxon>
        <taxon>Dikarya</taxon>
        <taxon>Basidiomycota</taxon>
        <taxon>Agaricomycotina</taxon>
        <taxon>Agaricomycetes</taxon>
        <taxon>Agaricomycetidae</taxon>
        <taxon>Agaricales</taxon>
        <taxon>Schizophyllaceae</taxon>
        <taxon>Schizophyllum</taxon>
    </lineage>
</organism>
<feature type="region of interest" description="Disordered" evidence="1">
    <location>
        <begin position="531"/>
        <end position="659"/>
    </location>
</feature>
<feature type="region of interest" description="Disordered" evidence="1">
    <location>
        <begin position="754"/>
        <end position="846"/>
    </location>
</feature>
<feature type="region of interest" description="Disordered" evidence="1">
    <location>
        <begin position="860"/>
        <end position="884"/>
    </location>
</feature>
<protein>
    <submittedName>
        <fullName evidence="3">Uncharacterized protein</fullName>
    </submittedName>
</protein>
<comment type="caution">
    <text evidence="3">The sequence shown here is derived from an EMBL/GenBank/DDBJ whole genome shotgun (WGS) entry which is preliminary data.</text>
</comment>
<feature type="compositionally biased region" description="Basic and acidic residues" evidence="1">
    <location>
        <begin position="623"/>
        <end position="636"/>
    </location>
</feature>
<evidence type="ECO:0000313" key="4">
    <source>
        <dbReference type="Proteomes" id="UP000320762"/>
    </source>
</evidence>
<feature type="compositionally biased region" description="Low complexity" evidence="1">
    <location>
        <begin position="295"/>
        <end position="313"/>
    </location>
</feature>
<feature type="compositionally biased region" description="Basic and acidic residues" evidence="1">
    <location>
        <begin position="727"/>
        <end position="737"/>
    </location>
</feature>
<feature type="compositionally biased region" description="Polar residues" evidence="1">
    <location>
        <begin position="233"/>
        <end position="266"/>
    </location>
</feature>
<keyword evidence="2" id="KW-0812">Transmembrane</keyword>
<gene>
    <name evidence="3" type="ORF">BD626DRAFT_482861</name>
</gene>
<feature type="region of interest" description="Disordered" evidence="1">
    <location>
        <begin position="702"/>
        <end position="738"/>
    </location>
</feature>
<accession>A0A550CP28</accession>
<keyword evidence="2" id="KW-0472">Membrane</keyword>
<name>A0A550CP28_9AGAR</name>
<feature type="transmembrane region" description="Helical" evidence="2">
    <location>
        <begin position="107"/>
        <end position="127"/>
    </location>
</feature>
<evidence type="ECO:0000256" key="1">
    <source>
        <dbReference type="SAM" id="MobiDB-lite"/>
    </source>
</evidence>
<keyword evidence="4" id="KW-1185">Reference proteome</keyword>
<feature type="compositionally biased region" description="Low complexity" evidence="1">
    <location>
        <begin position="790"/>
        <end position="815"/>
    </location>
</feature>
<dbReference type="EMBL" id="VDMD01000003">
    <property type="protein sequence ID" value="TRM66499.1"/>
    <property type="molecule type" value="Genomic_DNA"/>
</dbReference>
<dbReference type="OrthoDB" id="10511237at2759"/>
<feature type="compositionally biased region" description="Basic residues" evidence="1">
    <location>
        <begin position="637"/>
        <end position="649"/>
    </location>
</feature>
<feature type="region of interest" description="Disordered" evidence="1">
    <location>
        <begin position="230"/>
        <end position="379"/>
    </location>
</feature>
<feature type="compositionally biased region" description="Low complexity" evidence="1">
    <location>
        <begin position="572"/>
        <end position="582"/>
    </location>
</feature>
<proteinExistence type="predicted"/>
<keyword evidence="2" id="KW-1133">Transmembrane helix</keyword>
<feature type="compositionally biased region" description="Polar residues" evidence="1">
    <location>
        <begin position="531"/>
        <end position="566"/>
    </location>
</feature>
<evidence type="ECO:0000256" key="2">
    <source>
        <dbReference type="SAM" id="Phobius"/>
    </source>
</evidence>
<sequence length="901" mass="94960">MNTNLASAASRRHRRTARALMSGVSPSLTANAMPADTNPTPAAASWNPVLSNPVPEGTHPMVTADFPIVAPGSNPAFASRMLMNAAPTNVTPTETATSSNTSLTIPALGFLGLGAALVGSFVLYFACKYARRGIRRYQEKRSAKGVKDVEEQESEEKLNYAHVEQTGSVAPGSYTPSPDSFAPSLGTVVSQADFTDARAQVWFGRMQGVGCESVASGLSSVRGGVDALPYSPTDVSPCSPTYISPRSPTDISPFSPTTISSRSPTVVGSPLARSFSKSEPVDDDPFATPVISTYSPASNSHLSSSDDSARFPSDSPPSSPSGSPRSSPSGGPRFSPSGSPRSSPFSRSRSDTPPSSRSRSATVPSSPSAPLRDVAPTSGYSRSRAYTVASRAYTVEAASSRVQSAYPDFVSASADITSAYPEIVSGSAVGISSLACNVGDNDLNGALDSVYDFSTVSASVSSKTVSASAGPATASAASSTDCTSDYTAGSAYSVYTAESAYSLDTYRENEISVEDDDDSMIRYSTTTYRSQGSVNTYQSQGSASTYRSQHSASTYRSRESASTCNDWHSARSHSSSRPGSRATTRSHAASHVRSRPEAQGQSQSESRQSARNESQRSSHHGRRSESTRPPRSDSRSSRRSSRSSRRTTRPSRGWTPSIASLPSLASIPVLDDGRAVMPSTSFASVSTQQSYASDSTQQVIDAFPSVPGGRETVSADKKRARRGGRIGAEDIDRRRDSEADDASIYLAYDRTSRATVSDGDAPGSPSTSGKARRSKTPSTPRTRRAMTLVGTPRTPRSTSTTSPRAPRSRSSPGRTPRAKVSGNSMNMGSTAMDESPSTPRAGGRRWDASNMVVDSDTVALSSANNREVGSPTPAGRSTPSRLGYGHEATRELGMVEFTRRF</sequence>
<dbReference type="Proteomes" id="UP000320762">
    <property type="component" value="Unassembled WGS sequence"/>
</dbReference>
<dbReference type="AlphaFoldDB" id="A0A550CP28"/>